<evidence type="ECO:0000259" key="1">
    <source>
        <dbReference type="Pfam" id="PF06985"/>
    </source>
</evidence>
<evidence type="ECO:0000313" key="2">
    <source>
        <dbReference type="EMBL" id="KAK4118300.1"/>
    </source>
</evidence>
<dbReference type="InterPro" id="IPR010730">
    <property type="entry name" value="HET"/>
</dbReference>
<dbReference type="Pfam" id="PF06985">
    <property type="entry name" value="HET"/>
    <property type="match status" value="1"/>
</dbReference>
<feature type="non-terminal residue" evidence="2">
    <location>
        <position position="1"/>
    </location>
</feature>
<keyword evidence="3" id="KW-1185">Reference proteome</keyword>
<gene>
    <name evidence="2" type="ORF">N657DRAFT_583880</name>
</gene>
<reference evidence="2" key="2">
    <citation type="submission" date="2023-05" db="EMBL/GenBank/DDBJ databases">
        <authorList>
            <consortium name="Lawrence Berkeley National Laboratory"/>
            <person name="Steindorff A."/>
            <person name="Hensen N."/>
            <person name="Bonometti L."/>
            <person name="Westerberg I."/>
            <person name="Brannstrom I.O."/>
            <person name="Guillou S."/>
            <person name="Cros-Aarteil S."/>
            <person name="Calhoun S."/>
            <person name="Haridas S."/>
            <person name="Kuo A."/>
            <person name="Mondo S."/>
            <person name="Pangilinan J."/>
            <person name="Riley R."/>
            <person name="Labutti K."/>
            <person name="Andreopoulos B."/>
            <person name="Lipzen A."/>
            <person name="Chen C."/>
            <person name="Yanf M."/>
            <person name="Daum C."/>
            <person name="Ng V."/>
            <person name="Clum A."/>
            <person name="Ohm R."/>
            <person name="Martin F."/>
            <person name="Silar P."/>
            <person name="Natvig D."/>
            <person name="Lalanne C."/>
            <person name="Gautier V."/>
            <person name="Ament-Velasquez S.L."/>
            <person name="Kruys A."/>
            <person name="Hutchinson M.I."/>
            <person name="Powell A.J."/>
            <person name="Barry K."/>
            <person name="Miller A.N."/>
            <person name="Grigoriev I.V."/>
            <person name="Debuchy R."/>
            <person name="Gladieux P."/>
            <person name="Thoren M.H."/>
            <person name="Johannesson H."/>
        </authorList>
    </citation>
    <scope>NUCLEOTIDE SEQUENCE</scope>
    <source>
        <strain evidence="2">CBS 731.68</strain>
    </source>
</reference>
<dbReference type="PANTHER" id="PTHR24148:SF73">
    <property type="entry name" value="HET DOMAIN PROTEIN (AFU_ORTHOLOGUE AFUA_8G01020)"/>
    <property type="match status" value="1"/>
</dbReference>
<proteinExistence type="predicted"/>
<organism evidence="2 3">
    <name type="scientific">Parathielavia appendiculata</name>
    <dbReference type="NCBI Taxonomy" id="2587402"/>
    <lineage>
        <taxon>Eukaryota</taxon>
        <taxon>Fungi</taxon>
        <taxon>Dikarya</taxon>
        <taxon>Ascomycota</taxon>
        <taxon>Pezizomycotina</taxon>
        <taxon>Sordariomycetes</taxon>
        <taxon>Sordariomycetidae</taxon>
        <taxon>Sordariales</taxon>
        <taxon>Chaetomiaceae</taxon>
        <taxon>Parathielavia</taxon>
    </lineage>
</organism>
<feature type="domain" description="Heterokaryon incompatibility" evidence="1">
    <location>
        <begin position="1"/>
        <end position="152"/>
    </location>
</feature>
<dbReference type="EMBL" id="MU853273">
    <property type="protein sequence ID" value="KAK4118300.1"/>
    <property type="molecule type" value="Genomic_DNA"/>
</dbReference>
<dbReference type="Proteomes" id="UP001302602">
    <property type="component" value="Unassembled WGS sequence"/>
</dbReference>
<dbReference type="AlphaFoldDB" id="A0AAN6TQH4"/>
<evidence type="ECO:0000313" key="3">
    <source>
        <dbReference type="Proteomes" id="UP001302602"/>
    </source>
</evidence>
<protein>
    <submittedName>
        <fullName evidence="2">HET-domain-containing protein</fullName>
    </submittedName>
</protein>
<dbReference type="GeneID" id="87826479"/>
<sequence>YVAMSYAWGRPPQPMVEILVNGNRMMVGKNLEAGFRRFRAMDYFRLGGKLWADAVCINQRDLAEKQEQVPLMASIYRHAGNVIVWLGPEADDSDQVISLLESLGTTYRAEYYELLDAEDALDVEDSALHTMAEKLYHFFDRPYWRRVWIIQEICMGRGGMPIVCGQRVTQWRHIRDGLLRLTSMLDILEHAMWEVLGSRIQPLEHSLLHVAQIAQLEITAIDAAWLRCRPTSSPWWFPPSSRKAHCWAAPSAERLFSPRRRCSQCPTTKSTACSASPACLI</sequence>
<accession>A0AAN6TQH4</accession>
<comment type="caution">
    <text evidence="2">The sequence shown here is derived from an EMBL/GenBank/DDBJ whole genome shotgun (WGS) entry which is preliminary data.</text>
</comment>
<reference evidence="2" key="1">
    <citation type="journal article" date="2023" name="Mol. Phylogenet. Evol.">
        <title>Genome-scale phylogeny and comparative genomics of the fungal order Sordariales.</title>
        <authorList>
            <person name="Hensen N."/>
            <person name="Bonometti L."/>
            <person name="Westerberg I."/>
            <person name="Brannstrom I.O."/>
            <person name="Guillou S."/>
            <person name="Cros-Aarteil S."/>
            <person name="Calhoun S."/>
            <person name="Haridas S."/>
            <person name="Kuo A."/>
            <person name="Mondo S."/>
            <person name="Pangilinan J."/>
            <person name="Riley R."/>
            <person name="LaButti K."/>
            <person name="Andreopoulos B."/>
            <person name="Lipzen A."/>
            <person name="Chen C."/>
            <person name="Yan M."/>
            <person name="Daum C."/>
            <person name="Ng V."/>
            <person name="Clum A."/>
            <person name="Steindorff A."/>
            <person name="Ohm R.A."/>
            <person name="Martin F."/>
            <person name="Silar P."/>
            <person name="Natvig D.O."/>
            <person name="Lalanne C."/>
            <person name="Gautier V."/>
            <person name="Ament-Velasquez S.L."/>
            <person name="Kruys A."/>
            <person name="Hutchinson M.I."/>
            <person name="Powell A.J."/>
            <person name="Barry K."/>
            <person name="Miller A.N."/>
            <person name="Grigoriev I.V."/>
            <person name="Debuchy R."/>
            <person name="Gladieux P."/>
            <person name="Hiltunen Thoren M."/>
            <person name="Johannesson H."/>
        </authorList>
    </citation>
    <scope>NUCLEOTIDE SEQUENCE</scope>
    <source>
        <strain evidence="2">CBS 731.68</strain>
    </source>
</reference>
<dbReference type="PANTHER" id="PTHR24148">
    <property type="entry name" value="ANKYRIN REPEAT DOMAIN-CONTAINING PROTEIN 39 HOMOLOG-RELATED"/>
    <property type="match status" value="1"/>
</dbReference>
<dbReference type="RefSeq" id="XP_062642073.1">
    <property type="nucleotide sequence ID" value="XM_062789709.1"/>
</dbReference>
<name>A0AAN6TQH4_9PEZI</name>
<dbReference type="InterPro" id="IPR052895">
    <property type="entry name" value="HetReg/Transcr_Mod"/>
</dbReference>